<dbReference type="InterPro" id="IPR011650">
    <property type="entry name" value="Peptidase_M20_dimer"/>
</dbReference>
<dbReference type="InterPro" id="IPR002933">
    <property type="entry name" value="Peptidase_M20"/>
</dbReference>
<dbReference type="PANTHER" id="PTHR11014:SF63">
    <property type="entry name" value="METALLOPEPTIDASE, PUTATIVE (AFU_ORTHOLOGUE AFUA_6G09600)-RELATED"/>
    <property type="match status" value="1"/>
</dbReference>
<dbReference type="Proteomes" id="UP000824091">
    <property type="component" value="Unassembled WGS sequence"/>
</dbReference>
<protein>
    <submittedName>
        <fullName evidence="4">Amidohydrolase</fullName>
    </submittedName>
</protein>
<feature type="binding site" evidence="2">
    <location>
        <position position="101"/>
    </location>
    <ligand>
        <name>Mn(2+)</name>
        <dbReference type="ChEBI" id="CHEBI:29035"/>
        <label>2</label>
    </ligand>
</feature>
<evidence type="ECO:0000256" key="1">
    <source>
        <dbReference type="ARBA" id="ARBA00022801"/>
    </source>
</evidence>
<accession>A0A9D1I5J3</accession>
<dbReference type="SUPFAM" id="SSF53187">
    <property type="entry name" value="Zn-dependent exopeptidases"/>
    <property type="match status" value="1"/>
</dbReference>
<feature type="domain" description="Peptidase M20 dimerisation" evidence="3">
    <location>
        <begin position="185"/>
        <end position="262"/>
    </location>
</feature>
<comment type="caution">
    <text evidence="4">The sequence shown here is derived from an EMBL/GenBank/DDBJ whole genome shotgun (WGS) entry which is preliminary data.</text>
</comment>
<name>A0A9D1I5J3_9FIRM</name>
<feature type="binding site" evidence="2">
    <location>
        <position position="161"/>
    </location>
    <ligand>
        <name>Mn(2+)</name>
        <dbReference type="ChEBI" id="CHEBI:29035"/>
        <label>2</label>
    </ligand>
</feature>
<dbReference type="Gene3D" id="3.40.630.10">
    <property type="entry name" value="Zn peptidases"/>
    <property type="match status" value="1"/>
</dbReference>
<dbReference type="Pfam" id="PF01546">
    <property type="entry name" value="Peptidase_M20"/>
    <property type="match status" value="1"/>
</dbReference>
<keyword evidence="2" id="KW-0479">Metal-binding</keyword>
<feature type="binding site" evidence="2">
    <location>
        <position position="103"/>
    </location>
    <ligand>
        <name>Mn(2+)</name>
        <dbReference type="ChEBI" id="CHEBI:29035"/>
        <label>2</label>
    </ligand>
</feature>
<proteinExistence type="predicted"/>
<comment type="cofactor">
    <cofactor evidence="2">
        <name>Mn(2+)</name>
        <dbReference type="ChEBI" id="CHEBI:29035"/>
    </cofactor>
    <text evidence="2">The Mn(2+) ion enhances activity.</text>
</comment>
<sequence>MSIKDVVSNYNDYQVKMRRYFHENPEVSAKEYNTSKVIKEELDKIGVPWVACGLETGVLATIKGAKPGKTILLRGDIDALSVHETTGLEYASKNEGVMHACGHDCHISMLLTAAHILNDMKDELCGTVKLAFQPAEEAAIGAKSMIEQGALDGVDAAFGIHIWSDIDAGKVCCMDGPRMASADLFKIDIKGKGTHGAAPHQGVDAAVVTAAVINNLQAMTSRQTSPLDPLVVTVGTIETGTRWNVVAENSHMEGTTRCFSQEVWDAIPVLMERTVKNTAAAFGAEATVFFDRFIPPTVNDPDMAQLARESSEKILGEGACVEMPATMGGEDFSFYAQKVPAAIALLGCRNEELGAIWPQHSGNYRVDESVLIKGAMIYAQVALDYNAK</sequence>
<dbReference type="InterPro" id="IPR036264">
    <property type="entry name" value="Bact_exopeptidase_dim_dom"/>
</dbReference>
<evidence type="ECO:0000313" key="5">
    <source>
        <dbReference type="Proteomes" id="UP000824091"/>
    </source>
</evidence>
<dbReference type="PANTHER" id="PTHR11014">
    <property type="entry name" value="PEPTIDASE M20 FAMILY MEMBER"/>
    <property type="match status" value="1"/>
</dbReference>
<keyword evidence="2" id="KW-0464">Manganese</keyword>
<organism evidence="4 5">
    <name type="scientific">Candidatus Fimisoma avicola</name>
    <dbReference type="NCBI Taxonomy" id="2840826"/>
    <lineage>
        <taxon>Bacteria</taxon>
        <taxon>Bacillati</taxon>
        <taxon>Bacillota</taxon>
        <taxon>Clostridia</taxon>
        <taxon>Eubacteriales</taxon>
        <taxon>Candidatus Fimisoma</taxon>
    </lineage>
</organism>
<dbReference type="GO" id="GO:0046872">
    <property type="term" value="F:metal ion binding"/>
    <property type="evidence" value="ECO:0007669"/>
    <property type="project" value="UniProtKB-KW"/>
</dbReference>
<evidence type="ECO:0000313" key="4">
    <source>
        <dbReference type="EMBL" id="HIU28197.1"/>
    </source>
</evidence>
<reference evidence="4" key="1">
    <citation type="submission" date="2020-10" db="EMBL/GenBank/DDBJ databases">
        <authorList>
            <person name="Gilroy R."/>
        </authorList>
    </citation>
    <scope>NUCLEOTIDE SEQUENCE</scope>
    <source>
        <strain evidence="4">11300</strain>
    </source>
</reference>
<dbReference type="EMBL" id="DVMO01000108">
    <property type="protein sequence ID" value="HIU28197.1"/>
    <property type="molecule type" value="Genomic_DNA"/>
</dbReference>
<evidence type="ECO:0000256" key="2">
    <source>
        <dbReference type="PIRSR" id="PIRSR005962-1"/>
    </source>
</evidence>
<dbReference type="NCBIfam" id="TIGR01891">
    <property type="entry name" value="amidohydrolases"/>
    <property type="match status" value="1"/>
</dbReference>
<dbReference type="GO" id="GO:0050118">
    <property type="term" value="F:N-acetyldiaminopimelate deacetylase activity"/>
    <property type="evidence" value="ECO:0007669"/>
    <property type="project" value="UniProtKB-ARBA"/>
</dbReference>
<dbReference type="Pfam" id="PF07687">
    <property type="entry name" value="M20_dimer"/>
    <property type="match status" value="1"/>
</dbReference>
<feature type="binding site" evidence="2">
    <location>
        <position position="137"/>
    </location>
    <ligand>
        <name>Mn(2+)</name>
        <dbReference type="ChEBI" id="CHEBI:29035"/>
        <label>2</label>
    </ligand>
</feature>
<reference evidence="4" key="2">
    <citation type="journal article" date="2021" name="PeerJ">
        <title>Extensive microbial diversity within the chicken gut microbiome revealed by metagenomics and culture.</title>
        <authorList>
            <person name="Gilroy R."/>
            <person name="Ravi A."/>
            <person name="Getino M."/>
            <person name="Pursley I."/>
            <person name="Horton D.L."/>
            <person name="Alikhan N.F."/>
            <person name="Baker D."/>
            <person name="Gharbi K."/>
            <person name="Hall N."/>
            <person name="Watson M."/>
            <person name="Adriaenssens E.M."/>
            <person name="Foster-Nyarko E."/>
            <person name="Jarju S."/>
            <person name="Secka A."/>
            <person name="Antonio M."/>
            <person name="Oren A."/>
            <person name="Chaudhuri R.R."/>
            <person name="La Ragione R."/>
            <person name="Hildebrand F."/>
            <person name="Pallen M.J."/>
        </authorList>
    </citation>
    <scope>NUCLEOTIDE SEQUENCE</scope>
    <source>
        <strain evidence="4">11300</strain>
    </source>
</reference>
<feature type="binding site" evidence="2">
    <location>
        <position position="360"/>
    </location>
    <ligand>
        <name>Mn(2+)</name>
        <dbReference type="ChEBI" id="CHEBI:29035"/>
        <label>2</label>
    </ligand>
</feature>
<dbReference type="AlphaFoldDB" id="A0A9D1I5J3"/>
<dbReference type="FunFam" id="3.30.70.360:FF:000001">
    <property type="entry name" value="N-acetyldiaminopimelate deacetylase"/>
    <property type="match status" value="1"/>
</dbReference>
<keyword evidence="1" id="KW-0378">Hydrolase</keyword>
<dbReference type="Gene3D" id="3.30.70.360">
    <property type="match status" value="1"/>
</dbReference>
<dbReference type="InterPro" id="IPR017439">
    <property type="entry name" value="Amidohydrolase"/>
</dbReference>
<dbReference type="GO" id="GO:0019877">
    <property type="term" value="P:diaminopimelate biosynthetic process"/>
    <property type="evidence" value="ECO:0007669"/>
    <property type="project" value="UniProtKB-ARBA"/>
</dbReference>
<gene>
    <name evidence="4" type="ORF">IAD16_07460</name>
</gene>
<dbReference type="SUPFAM" id="SSF55031">
    <property type="entry name" value="Bacterial exopeptidase dimerisation domain"/>
    <property type="match status" value="1"/>
</dbReference>
<evidence type="ECO:0000259" key="3">
    <source>
        <dbReference type="Pfam" id="PF07687"/>
    </source>
</evidence>
<dbReference type="PIRSF" id="PIRSF005962">
    <property type="entry name" value="Pept_M20D_amidohydro"/>
    <property type="match status" value="1"/>
</dbReference>